<evidence type="ECO:0000313" key="3">
    <source>
        <dbReference type="EMBL" id="NZA28162.1"/>
    </source>
</evidence>
<name>A0A853JHG4_9GAMM</name>
<dbReference type="AlphaFoldDB" id="A0A853JHG4"/>
<dbReference type="InterPro" id="IPR000160">
    <property type="entry name" value="GGDEF_dom"/>
</dbReference>
<feature type="domain" description="GGDEF" evidence="2">
    <location>
        <begin position="114"/>
        <end position="248"/>
    </location>
</feature>
<protein>
    <submittedName>
        <fullName evidence="3">GGDEF domain-containing protein</fullName>
    </submittedName>
</protein>
<gene>
    <name evidence="3" type="ORF">H0E84_17420</name>
</gene>
<evidence type="ECO:0000259" key="2">
    <source>
        <dbReference type="PROSITE" id="PS50887"/>
    </source>
</evidence>
<dbReference type="SUPFAM" id="SSF55073">
    <property type="entry name" value="Nucleotide cyclase"/>
    <property type="match status" value="1"/>
</dbReference>
<evidence type="ECO:0000313" key="4">
    <source>
        <dbReference type="Proteomes" id="UP000578091"/>
    </source>
</evidence>
<dbReference type="PANTHER" id="PTHR46663">
    <property type="entry name" value="DIGUANYLATE CYCLASE DGCT-RELATED"/>
    <property type="match status" value="1"/>
</dbReference>
<accession>A0A853JHG4</accession>
<dbReference type="SMART" id="SM00267">
    <property type="entry name" value="GGDEF"/>
    <property type="match status" value="1"/>
</dbReference>
<keyword evidence="1" id="KW-0175">Coiled coil</keyword>
<evidence type="ECO:0000256" key="1">
    <source>
        <dbReference type="SAM" id="Coils"/>
    </source>
</evidence>
<proteinExistence type="predicted"/>
<dbReference type="CDD" id="cd01949">
    <property type="entry name" value="GGDEF"/>
    <property type="match status" value="1"/>
</dbReference>
<dbReference type="EMBL" id="JACCKA010000091">
    <property type="protein sequence ID" value="NZA28162.1"/>
    <property type="molecule type" value="Genomic_DNA"/>
</dbReference>
<dbReference type="NCBIfam" id="TIGR00254">
    <property type="entry name" value="GGDEF"/>
    <property type="match status" value="1"/>
</dbReference>
<dbReference type="RefSeq" id="WP_180679926.1">
    <property type="nucleotide sequence ID" value="NZ_JACCKA010000091.1"/>
</dbReference>
<dbReference type="Gene3D" id="3.30.70.270">
    <property type="match status" value="1"/>
</dbReference>
<sequence>MNASSGSDGSPVSRAGEELARLQERIGLAREELARLQRLACAEERRVDDCLLVEAVEQMVASTLRAHLQAEDAASRLEEVSRSAELDGLTGLPNRTVLLDRLGRAIASAKRRGTHLALLFVDIDDFKRINDTLGHAGGDQALRFAARCLASAVREADTVSRYGGDEFLILLDEVSGPSGALVVANKVIAALGAPSQLGGQRIRLKGSIGISIYPEDGEDDATLIAQADAAMYMAKRGACGSVATARSR</sequence>
<dbReference type="Pfam" id="PF00990">
    <property type="entry name" value="GGDEF"/>
    <property type="match status" value="1"/>
</dbReference>
<dbReference type="InterPro" id="IPR052163">
    <property type="entry name" value="DGC-Regulatory_Protein"/>
</dbReference>
<comment type="caution">
    <text evidence="3">The sequence shown here is derived from an EMBL/GenBank/DDBJ whole genome shotgun (WGS) entry which is preliminary data.</text>
</comment>
<dbReference type="PANTHER" id="PTHR46663:SF2">
    <property type="entry name" value="GGDEF DOMAIN-CONTAINING PROTEIN"/>
    <property type="match status" value="1"/>
</dbReference>
<dbReference type="PROSITE" id="PS50887">
    <property type="entry name" value="GGDEF"/>
    <property type="match status" value="1"/>
</dbReference>
<reference evidence="3 4" key="1">
    <citation type="submission" date="2020-07" db="EMBL/GenBank/DDBJ databases">
        <title>Luteimonas sp. SJ-92.</title>
        <authorList>
            <person name="Huang X.-X."/>
            <person name="Xu L."/>
            <person name="Sun J.-Q."/>
        </authorList>
    </citation>
    <scope>NUCLEOTIDE SEQUENCE [LARGE SCALE GENOMIC DNA]</scope>
    <source>
        <strain evidence="3 4">SJ-92</strain>
    </source>
</reference>
<dbReference type="InterPro" id="IPR043128">
    <property type="entry name" value="Rev_trsase/Diguanyl_cyclase"/>
</dbReference>
<dbReference type="Proteomes" id="UP000578091">
    <property type="component" value="Unassembled WGS sequence"/>
</dbReference>
<keyword evidence="4" id="KW-1185">Reference proteome</keyword>
<organism evidence="3 4">
    <name type="scientific">Luteimonas salinisoli</name>
    <dbReference type="NCBI Taxonomy" id="2752307"/>
    <lineage>
        <taxon>Bacteria</taxon>
        <taxon>Pseudomonadati</taxon>
        <taxon>Pseudomonadota</taxon>
        <taxon>Gammaproteobacteria</taxon>
        <taxon>Lysobacterales</taxon>
        <taxon>Lysobacteraceae</taxon>
        <taxon>Luteimonas</taxon>
    </lineage>
</organism>
<dbReference type="InterPro" id="IPR029787">
    <property type="entry name" value="Nucleotide_cyclase"/>
</dbReference>
<feature type="coiled-coil region" evidence="1">
    <location>
        <begin position="12"/>
        <end position="39"/>
    </location>
</feature>